<keyword evidence="1" id="KW-1133">Transmembrane helix</keyword>
<reference evidence="3" key="1">
    <citation type="journal article" date="2016" name="Nature">
        <title>Genome evolution in the allotetraploid frog Xenopus laevis.</title>
        <authorList>
            <person name="Session A.M."/>
            <person name="Uno Y."/>
            <person name="Kwon T."/>
            <person name="Chapman J.A."/>
            <person name="Toyoda A."/>
            <person name="Takahashi S."/>
            <person name="Fukui A."/>
            <person name="Hikosaka A."/>
            <person name="Suzuki A."/>
            <person name="Kondo M."/>
            <person name="van Heeringen S.J."/>
            <person name="Quigley I."/>
            <person name="Heinz S."/>
            <person name="Ogino H."/>
            <person name="Ochi H."/>
            <person name="Hellsten U."/>
            <person name="Lyons J.B."/>
            <person name="Simakov O."/>
            <person name="Putnam N."/>
            <person name="Stites J."/>
            <person name="Kuroki Y."/>
            <person name="Tanaka T."/>
            <person name="Michiue T."/>
            <person name="Watanabe M."/>
            <person name="Bogdanovic O."/>
            <person name="Lister R."/>
            <person name="Georgiou G."/>
            <person name="Paranjpe S.S."/>
            <person name="van Kruijsbergen I."/>
            <person name="Shu S."/>
            <person name="Carlson J."/>
            <person name="Kinoshita T."/>
            <person name="Ohta Y."/>
            <person name="Mawaribuchi S."/>
            <person name="Jenkins J."/>
            <person name="Grimwood J."/>
            <person name="Schmutz J."/>
            <person name="Mitros T."/>
            <person name="Mozaffari S.V."/>
            <person name="Suzuki Y."/>
            <person name="Haramoto Y."/>
            <person name="Yamamoto T.S."/>
            <person name="Takagi C."/>
            <person name="Heald R."/>
            <person name="Miller K."/>
            <person name="Haudenschild C."/>
            <person name="Kitzman J."/>
            <person name="Nakayama T."/>
            <person name="Izutsu Y."/>
            <person name="Robert J."/>
            <person name="Fortriede J."/>
            <person name="Burns K."/>
            <person name="Lotay V."/>
            <person name="Karimi K."/>
            <person name="Yasuoka Y."/>
            <person name="Dichmann D.S."/>
            <person name="Flajnik M.F."/>
            <person name="Houston D.W."/>
            <person name="Shendure J."/>
            <person name="DuPasquier L."/>
            <person name="Vize P.D."/>
            <person name="Zorn A.M."/>
            <person name="Ito M."/>
            <person name="Marcotte E.M."/>
            <person name="Wallingford J.B."/>
            <person name="Ito Y."/>
            <person name="Asashima M."/>
            <person name="Ueno N."/>
            <person name="Matsuda Y."/>
            <person name="Veenstra G.J."/>
            <person name="Fujiyama A."/>
            <person name="Harland R.M."/>
            <person name="Taira M."/>
            <person name="Rokhsar D.S."/>
        </authorList>
    </citation>
    <scope>NUCLEOTIDE SEQUENCE [LARGE SCALE GENOMIC DNA]</scope>
    <source>
        <strain evidence="3">J</strain>
    </source>
</reference>
<name>A0A974DPL6_XENLA</name>
<dbReference type="EMBL" id="CM004468">
    <property type="protein sequence ID" value="OCT95864.1"/>
    <property type="molecule type" value="Genomic_DNA"/>
</dbReference>
<keyword evidence="1" id="KW-0812">Transmembrane</keyword>
<evidence type="ECO:0000256" key="1">
    <source>
        <dbReference type="SAM" id="Phobius"/>
    </source>
</evidence>
<dbReference type="Proteomes" id="UP000694892">
    <property type="component" value="Chromosome 2L"/>
</dbReference>
<evidence type="ECO:0000313" key="3">
    <source>
        <dbReference type="Proteomes" id="UP000694892"/>
    </source>
</evidence>
<dbReference type="AlphaFoldDB" id="A0A974DPL6"/>
<keyword evidence="1" id="KW-0472">Membrane</keyword>
<evidence type="ECO:0000313" key="2">
    <source>
        <dbReference type="EMBL" id="OCT95864.1"/>
    </source>
</evidence>
<sequence>MHMAIFSHILHRFSFFHSWKCCIYVAILPLFYWKCCDLIPRLVPQGGLVPGLARASACFCVYPSKTLSKPKYRYRVDFSTKMHTTL</sequence>
<protein>
    <submittedName>
        <fullName evidence="2">Uncharacterized protein</fullName>
    </submittedName>
</protein>
<organism evidence="2 3">
    <name type="scientific">Xenopus laevis</name>
    <name type="common">African clawed frog</name>
    <dbReference type="NCBI Taxonomy" id="8355"/>
    <lineage>
        <taxon>Eukaryota</taxon>
        <taxon>Metazoa</taxon>
        <taxon>Chordata</taxon>
        <taxon>Craniata</taxon>
        <taxon>Vertebrata</taxon>
        <taxon>Euteleostomi</taxon>
        <taxon>Amphibia</taxon>
        <taxon>Batrachia</taxon>
        <taxon>Anura</taxon>
        <taxon>Pipoidea</taxon>
        <taxon>Pipidae</taxon>
        <taxon>Xenopodinae</taxon>
        <taxon>Xenopus</taxon>
        <taxon>Xenopus</taxon>
    </lineage>
</organism>
<gene>
    <name evidence="2" type="ORF">XELAEV_18013554mg</name>
</gene>
<proteinExistence type="predicted"/>
<feature type="transmembrane region" description="Helical" evidence="1">
    <location>
        <begin position="12"/>
        <end position="33"/>
    </location>
</feature>
<accession>A0A974DPL6</accession>